<feature type="domain" description="Alcohol dehydrogenase iron-type/glycerol dehydrogenase GldA" evidence="2">
    <location>
        <begin position="21"/>
        <end position="170"/>
    </location>
</feature>
<dbReference type="EMBL" id="JAKGAS010000004">
    <property type="protein sequence ID" value="MCF2948126.1"/>
    <property type="molecule type" value="Genomic_DNA"/>
</dbReference>
<evidence type="ECO:0000259" key="3">
    <source>
        <dbReference type="Pfam" id="PF25137"/>
    </source>
</evidence>
<reference evidence="4 5" key="1">
    <citation type="submission" date="2022-01" db="EMBL/GenBank/DDBJ databases">
        <title>Paraglaciecola sp. G1-23.</title>
        <authorList>
            <person name="Jin M.S."/>
            <person name="Han D.M."/>
            <person name="Kim H.M."/>
            <person name="Jeon C.O."/>
        </authorList>
    </citation>
    <scope>NUCLEOTIDE SEQUENCE [LARGE SCALE GENOMIC DNA]</scope>
    <source>
        <strain evidence="4 5">G1-23</strain>
    </source>
</reference>
<dbReference type="CDD" id="cd08182">
    <property type="entry name" value="HEPD"/>
    <property type="match status" value="1"/>
</dbReference>
<organism evidence="4 5">
    <name type="scientific">Paraglaciecola algarum</name>
    <dbReference type="NCBI Taxonomy" id="3050085"/>
    <lineage>
        <taxon>Bacteria</taxon>
        <taxon>Pseudomonadati</taxon>
        <taxon>Pseudomonadota</taxon>
        <taxon>Gammaproteobacteria</taxon>
        <taxon>Alteromonadales</taxon>
        <taxon>Alteromonadaceae</taxon>
        <taxon>Paraglaciecola</taxon>
    </lineage>
</organism>
<sequence length="364" mass="39321">MPQLVAYSSEVNIVESNDYLIDLARLIQGGNILLVTSSGFTKRGAVSKVIELFGKNRVMVFDQVTPNPEKVFLQSSYQALLLDNTTNVVALGGGSVIDTAKVFSALLSFPEQSLDALLSQKALVSKVNLIAIPTTAGTGAEVTPFATVWESETNTKHSLSGIKPSAAVLDANLTLTLPYYETLYPALDALSHALESLWNKHRTLKSQQAAISAIELICDNLPIVLKEPQNLSARQNLLKAATQAGLAISTTKTALAHAISYPLTLKYAVPHGLACSFSLLSLLNIVGNEKLNLSINLSNKVKNLLNSLGLQNELSKFVGWQTLVNNFEYQLDPSRAGNFIEPVDEYFIKRVFAQVNTGSSEVSA</sequence>
<evidence type="ECO:0000313" key="4">
    <source>
        <dbReference type="EMBL" id="MCF2948126.1"/>
    </source>
</evidence>
<keyword evidence="5" id="KW-1185">Reference proteome</keyword>
<dbReference type="Pfam" id="PF00465">
    <property type="entry name" value="Fe-ADH"/>
    <property type="match status" value="1"/>
</dbReference>
<dbReference type="InterPro" id="IPR039697">
    <property type="entry name" value="Alcohol_dehydrogenase_Fe"/>
</dbReference>
<dbReference type="Proteomes" id="UP001521137">
    <property type="component" value="Unassembled WGS sequence"/>
</dbReference>
<dbReference type="SUPFAM" id="SSF56796">
    <property type="entry name" value="Dehydroquinate synthase-like"/>
    <property type="match status" value="1"/>
</dbReference>
<comment type="caution">
    <text evidence="4">The sequence shown here is derived from an EMBL/GenBank/DDBJ whole genome shotgun (WGS) entry which is preliminary data.</text>
</comment>
<dbReference type="InterPro" id="IPR035873">
    <property type="entry name" value="PhpC"/>
</dbReference>
<accession>A0ABS9D5H8</accession>
<proteinExistence type="predicted"/>
<dbReference type="Gene3D" id="1.20.1090.10">
    <property type="entry name" value="Dehydroquinate synthase-like - alpha domain"/>
    <property type="match status" value="1"/>
</dbReference>
<dbReference type="RefSeq" id="WP_235311746.1">
    <property type="nucleotide sequence ID" value="NZ_JAKGAS010000004.1"/>
</dbReference>
<keyword evidence="1" id="KW-0560">Oxidoreductase</keyword>
<dbReference type="Pfam" id="PF25137">
    <property type="entry name" value="ADH_Fe_C"/>
    <property type="match status" value="1"/>
</dbReference>
<dbReference type="Gene3D" id="3.40.50.1970">
    <property type="match status" value="1"/>
</dbReference>
<protein>
    <submittedName>
        <fullName evidence="4">Phosphonoacetaldehyde reductase</fullName>
    </submittedName>
</protein>
<feature type="domain" description="Fe-containing alcohol dehydrogenase-like C-terminal" evidence="3">
    <location>
        <begin position="184"/>
        <end position="310"/>
    </location>
</feature>
<evidence type="ECO:0000259" key="2">
    <source>
        <dbReference type="Pfam" id="PF00465"/>
    </source>
</evidence>
<gene>
    <name evidence="4" type="ORF">L0668_08415</name>
</gene>
<name>A0ABS9D5H8_9ALTE</name>
<evidence type="ECO:0000313" key="5">
    <source>
        <dbReference type="Proteomes" id="UP001521137"/>
    </source>
</evidence>
<dbReference type="InterPro" id="IPR056798">
    <property type="entry name" value="ADH_Fe_C"/>
</dbReference>
<dbReference type="PANTHER" id="PTHR11496">
    <property type="entry name" value="ALCOHOL DEHYDROGENASE"/>
    <property type="match status" value="1"/>
</dbReference>
<dbReference type="PANTHER" id="PTHR11496:SF103">
    <property type="entry name" value="DEHYDROGENASE, PUTATIVE-RELATED"/>
    <property type="match status" value="1"/>
</dbReference>
<evidence type="ECO:0000256" key="1">
    <source>
        <dbReference type="ARBA" id="ARBA00023002"/>
    </source>
</evidence>
<dbReference type="InterPro" id="IPR001670">
    <property type="entry name" value="ADH_Fe/GldA"/>
</dbReference>